<proteinExistence type="predicted"/>
<feature type="region of interest" description="Disordered" evidence="1">
    <location>
        <begin position="57"/>
        <end position="108"/>
    </location>
</feature>
<protein>
    <submittedName>
        <fullName evidence="2">Uncharacterized protein</fullName>
    </submittedName>
</protein>
<name>A0AAU9MKB1_9ASTR</name>
<evidence type="ECO:0000313" key="3">
    <source>
        <dbReference type="Proteomes" id="UP001157418"/>
    </source>
</evidence>
<dbReference type="EMBL" id="CAKMRJ010002223">
    <property type="protein sequence ID" value="CAH1427390.1"/>
    <property type="molecule type" value="Genomic_DNA"/>
</dbReference>
<accession>A0AAU9MKB1</accession>
<evidence type="ECO:0000313" key="2">
    <source>
        <dbReference type="EMBL" id="CAH1427390.1"/>
    </source>
</evidence>
<reference evidence="2 3" key="1">
    <citation type="submission" date="2022-01" db="EMBL/GenBank/DDBJ databases">
        <authorList>
            <person name="Xiong W."/>
            <person name="Schranz E."/>
        </authorList>
    </citation>
    <scope>NUCLEOTIDE SEQUENCE [LARGE SCALE GENOMIC DNA]</scope>
</reference>
<evidence type="ECO:0000256" key="1">
    <source>
        <dbReference type="SAM" id="MobiDB-lite"/>
    </source>
</evidence>
<organism evidence="2 3">
    <name type="scientific">Lactuca virosa</name>
    <dbReference type="NCBI Taxonomy" id="75947"/>
    <lineage>
        <taxon>Eukaryota</taxon>
        <taxon>Viridiplantae</taxon>
        <taxon>Streptophyta</taxon>
        <taxon>Embryophyta</taxon>
        <taxon>Tracheophyta</taxon>
        <taxon>Spermatophyta</taxon>
        <taxon>Magnoliopsida</taxon>
        <taxon>eudicotyledons</taxon>
        <taxon>Gunneridae</taxon>
        <taxon>Pentapetalae</taxon>
        <taxon>asterids</taxon>
        <taxon>campanulids</taxon>
        <taxon>Asterales</taxon>
        <taxon>Asteraceae</taxon>
        <taxon>Cichorioideae</taxon>
        <taxon>Cichorieae</taxon>
        <taxon>Lactucinae</taxon>
        <taxon>Lactuca</taxon>
    </lineage>
</organism>
<sequence>MPPHHHSPLEDQSFASMADQLAQLVAITIANNNRIDAIIAKLTEITEIPTTTLIKNTNMGDITSQPLPPTSPSQPLLLTTPTYPPLTLSATPPSPIQSKIQPPSPPSP</sequence>
<feature type="compositionally biased region" description="Low complexity" evidence="1">
    <location>
        <begin position="73"/>
        <end position="101"/>
    </location>
</feature>
<comment type="caution">
    <text evidence="2">The sequence shown here is derived from an EMBL/GenBank/DDBJ whole genome shotgun (WGS) entry which is preliminary data.</text>
</comment>
<gene>
    <name evidence="2" type="ORF">LVIROSA_LOCUS14398</name>
</gene>
<dbReference type="AlphaFoldDB" id="A0AAU9MKB1"/>
<dbReference type="Proteomes" id="UP001157418">
    <property type="component" value="Unassembled WGS sequence"/>
</dbReference>
<keyword evidence="3" id="KW-1185">Reference proteome</keyword>